<dbReference type="RefSeq" id="WP_057737045.1">
    <property type="nucleotide sequence ID" value="NZ_AZDQ01000005.1"/>
</dbReference>
<dbReference type="OrthoDB" id="2318209at2"/>
<dbReference type="STRING" id="1423720.FC67_GL001225"/>
<organism evidence="2 3">
    <name type="scientific">Companilactobacillus alimentarius DSM 20249</name>
    <dbReference type="NCBI Taxonomy" id="1423720"/>
    <lineage>
        <taxon>Bacteria</taxon>
        <taxon>Bacillati</taxon>
        <taxon>Bacillota</taxon>
        <taxon>Bacilli</taxon>
        <taxon>Lactobacillales</taxon>
        <taxon>Lactobacillaceae</taxon>
        <taxon>Companilactobacillus</taxon>
    </lineage>
</organism>
<keyword evidence="3" id="KW-1185">Reference proteome</keyword>
<protein>
    <recommendedName>
        <fullName evidence="1">BIG2 domain-containing protein</fullName>
    </recommendedName>
</protein>
<evidence type="ECO:0000313" key="3">
    <source>
        <dbReference type="Proteomes" id="UP000234653"/>
    </source>
</evidence>
<evidence type="ECO:0000259" key="1">
    <source>
        <dbReference type="Pfam" id="PF02368"/>
    </source>
</evidence>
<dbReference type="Gene3D" id="2.60.40.1080">
    <property type="match status" value="1"/>
</dbReference>
<dbReference type="SUPFAM" id="SSF49373">
    <property type="entry name" value="Invasin/intimin cell-adhesion fragments"/>
    <property type="match status" value="1"/>
</dbReference>
<accession>A0A2K9HJQ8</accession>
<proteinExistence type="predicted"/>
<dbReference type="EMBL" id="CP018867">
    <property type="protein sequence ID" value="AUI71947.1"/>
    <property type="molecule type" value="Genomic_DNA"/>
</dbReference>
<feature type="domain" description="BIG2" evidence="1">
    <location>
        <begin position="194"/>
        <end position="245"/>
    </location>
</feature>
<dbReference type="InterPro" id="IPR003343">
    <property type="entry name" value="Big_2"/>
</dbReference>
<sequence>MRFYKHISKNIKTFLLLIIPFLVLGLSIFSSEQLTKADEEIVVVPKYTPTKDPKKFLGIWLTSGYSLQPKEDYYVTVNDSVTIKTNTGRSVWTFLTGALDSDSYQWWQTTDGKNWTKVSKADGGKKRKLPVTPKAAGTTWYQLDTQYAFLGINKKNFYSRIGAVHALPEPVDATSLDVTVDDDYLYNTSDQLSNTTYAHAKPTPSNATGTITWSVDDSSLATIDEDGEITANKDGKSGIVTVIATMTNPSGNKITGTKTVEIGGGLDDQKVKSGENATFTLKGNTGGEDDEENNGSVSIDWYRYDPVTDAKTKVESDGGPSYTTDDTTYADNNAFYQAVLTLKINLISKTITTNKARLTVTPSGDPNIQITNKMTNKSYSDESDNDHLLNNVVNQDNITYHDTLKNDSSEGLLKDAFYVIPMHSGTEINSVKINDEKLDTDRYSIIHEDDSDTDNLVISLDNLNMQETADIDVDTTAENITQKEERSYIPYVYGTNNDGNIYRKEAPIDKINYITNSLSATVQDINFGTINSFSKDTLKHRSTEANSSDNIIDFDDQRRDKNGVKVYVSQMNEFMDNNNETLPVSLRYYEGTSYTEVLNNKVQIAQTDNGQAVSAINWAKDDGLLLHVNEDHLKAGKYSTTLTWYFENSI</sequence>
<dbReference type="InterPro" id="IPR008964">
    <property type="entry name" value="Invasin/intimin_cell_adhesion"/>
</dbReference>
<dbReference type="Proteomes" id="UP000234653">
    <property type="component" value="Chromosome"/>
</dbReference>
<gene>
    <name evidence="2" type="ORF">LA20249_07055</name>
</gene>
<evidence type="ECO:0000313" key="2">
    <source>
        <dbReference type="EMBL" id="AUI71947.1"/>
    </source>
</evidence>
<name>A0A2K9HJQ8_9LACO</name>
<dbReference type="Pfam" id="PF02368">
    <property type="entry name" value="Big_2"/>
    <property type="match status" value="1"/>
</dbReference>
<dbReference type="AlphaFoldDB" id="A0A2K9HJQ8"/>
<dbReference type="KEGG" id="lali:LA20249_07055"/>
<reference evidence="2 3" key="1">
    <citation type="submission" date="2016-12" db="EMBL/GenBank/DDBJ databases">
        <title>The whole genome sequencing and assembly of Lactobacillus alimentarius DSM 20249T strain.</title>
        <authorList>
            <person name="Lee Y.-J."/>
            <person name="Yi H."/>
            <person name="Bahn Y.-S."/>
            <person name="Kim J.F."/>
            <person name="Lee D.-W."/>
        </authorList>
    </citation>
    <scope>NUCLEOTIDE SEQUENCE [LARGE SCALE GENOMIC DNA]</scope>
    <source>
        <strain evidence="2 3">DSM 20249</strain>
    </source>
</reference>